<comment type="caution">
    <text evidence="3">The sequence shown here is derived from an EMBL/GenBank/DDBJ whole genome shotgun (WGS) entry which is preliminary data.</text>
</comment>
<reference evidence="4" key="1">
    <citation type="journal article" date="2019" name="Int. J. Syst. Evol. Microbiol.">
        <title>The Global Catalogue of Microorganisms (GCM) 10K type strain sequencing project: providing services to taxonomists for standard genome sequencing and annotation.</title>
        <authorList>
            <consortium name="The Broad Institute Genomics Platform"/>
            <consortium name="The Broad Institute Genome Sequencing Center for Infectious Disease"/>
            <person name="Wu L."/>
            <person name="Ma J."/>
        </authorList>
    </citation>
    <scope>NUCLEOTIDE SEQUENCE [LARGE SCALE GENOMIC DNA]</scope>
    <source>
        <strain evidence="4">JCM 12607</strain>
    </source>
</reference>
<protein>
    <recommendedName>
        <fullName evidence="2">vWA-MoxR associated protein C-terminal domain-containing protein</fullName>
    </recommendedName>
</protein>
<dbReference type="Proteomes" id="UP001596915">
    <property type="component" value="Unassembled WGS sequence"/>
</dbReference>
<keyword evidence="4" id="KW-1185">Reference proteome</keyword>
<evidence type="ECO:0000313" key="4">
    <source>
        <dbReference type="Proteomes" id="UP001596915"/>
    </source>
</evidence>
<dbReference type="InterPro" id="IPR045450">
    <property type="entry name" value="VMAP_C"/>
</dbReference>
<proteinExistence type="predicted"/>
<accession>A0ABW2WXN0</accession>
<dbReference type="Pfam" id="PF20028">
    <property type="entry name" value="VMAP-C"/>
    <property type="match status" value="1"/>
</dbReference>
<sequence>MSAISAERPYVVPSTRLAEDALWDWVRETAEDRLRRPFRREMARLRNQGRYAPGTEHLRTPEPADEPVRPPKAPTFVVLHLEPRAWQPDHYDWRVVARLSAVDLPVTENYQGTRSDELPARLGASLGKAFRMCDEPDNPAILQVVVPSALLDLEVEKWQLPADSLPLGVLRPVVVRCADGGPGLSDDAVLEREARWNRLRRGPTRAAVLDCDDEMRVPVPVTAKLRGLPYETVPVLCRYGGRHDTQSVVGFARVLDAGFGVVLWRRPKAERPASCTEFHLRVVDTVDGAVVADRLPRKIQELRKGVREGRPDMFWSDGIALVYGDPQPPPPDPLLQAP</sequence>
<feature type="region of interest" description="Disordered" evidence="1">
    <location>
        <begin position="45"/>
        <end position="71"/>
    </location>
</feature>
<organism evidence="3 4">
    <name type="scientific">Streptomyces sanglieri</name>
    <dbReference type="NCBI Taxonomy" id="193460"/>
    <lineage>
        <taxon>Bacteria</taxon>
        <taxon>Bacillati</taxon>
        <taxon>Actinomycetota</taxon>
        <taxon>Actinomycetes</taxon>
        <taxon>Kitasatosporales</taxon>
        <taxon>Streptomycetaceae</taxon>
        <taxon>Streptomyces</taxon>
    </lineage>
</organism>
<name>A0ABW2WXN0_9ACTN</name>
<feature type="compositionally biased region" description="Basic and acidic residues" evidence="1">
    <location>
        <begin position="56"/>
        <end position="69"/>
    </location>
</feature>
<evidence type="ECO:0000256" key="1">
    <source>
        <dbReference type="SAM" id="MobiDB-lite"/>
    </source>
</evidence>
<feature type="domain" description="vWA-MoxR associated protein C-terminal" evidence="2">
    <location>
        <begin position="89"/>
        <end position="326"/>
    </location>
</feature>
<gene>
    <name evidence="3" type="ORF">ACFQ2K_22030</name>
</gene>
<dbReference type="EMBL" id="JBHTGL010000008">
    <property type="protein sequence ID" value="MFD0625036.1"/>
    <property type="molecule type" value="Genomic_DNA"/>
</dbReference>
<evidence type="ECO:0000313" key="3">
    <source>
        <dbReference type="EMBL" id="MFD0625036.1"/>
    </source>
</evidence>
<evidence type="ECO:0000259" key="2">
    <source>
        <dbReference type="Pfam" id="PF20028"/>
    </source>
</evidence>